<dbReference type="EMBL" id="LR134523">
    <property type="protein sequence ID" value="VEJ35251.1"/>
    <property type="molecule type" value="Genomic_DNA"/>
</dbReference>
<dbReference type="KEGG" id="piv:NCTC13079_00588"/>
<dbReference type="AlphaFoldDB" id="A0A448V156"/>
<evidence type="ECO:0000256" key="5">
    <source>
        <dbReference type="ARBA" id="ARBA00018266"/>
    </source>
</evidence>
<evidence type="ECO:0000256" key="8">
    <source>
        <dbReference type="ARBA" id="ARBA00022833"/>
    </source>
</evidence>
<dbReference type="CDD" id="cd01283">
    <property type="entry name" value="cytidine_deaminase"/>
    <property type="match status" value="1"/>
</dbReference>
<dbReference type="GO" id="GO:0005829">
    <property type="term" value="C:cytosol"/>
    <property type="evidence" value="ECO:0007669"/>
    <property type="project" value="TreeGrafter"/>
</dbReference>
<evidence type="ECO:0000256" key="14">
    <source>
        <dbReference type="PIRSR" id="PIRSR606262-3"/>
    </source>
</evidence>
<dbReference type="SUPFAM" id="SSF53927">
    <property type="entry name" value="Cytidine deaminase-like"/>
    <property type="match status" value="1"/>
</dbReference>
<dbReference type="Pfam" id="PF00383">
    <property type="entry name" value="dCMP_cyt_deam_1"/>
    <property type="match status" value="1"/>
</dbReference>
<evidence type="ECO:0000256" key="3">
    <source>
        <dbReference type="ARBA" id="ARBA00006576"/>
    </source>
</evidence>
<evidence type="ECO:0000313" key="17">
    <source>
        <dbReference type="EMBL" id="VEJ35251.1"/>
    </source>
</evidence>
<evidence type="ECO:0000256" key="15">
    <source>
        <dbReference type="RuleBase" id="RU364006"/>
    </source>
</evidence>
<dbReference type="GO" id="GO:0008270">
    <property type="term" value="F:zinc ion binding"/>
    <property type="evidence" value="ECO:0007669"/>
    <property type="project" value="UniProtKB-UniRule"/>
</dbReference>
<dbReference type="PANTHER" id="PTHR11644">
    <property type="entry name" value="CYTIDINE DEAMINASE"/>
    <property type="match status" value="1"/>
</dbReference>
<evidence type="ECO:0000256" key="2">
    <source>
        <dbReference type="ARBA" id="ARBA00003949"/>
    </source>
</evidence>
<dbReference type="InterPro" id="IPR016192">
    <property type="entry name" value="APOBEC/CMP_deaminase_Zn-bd"/>
</dbReference>
<dbReference type="NCBIfam" id="NF004064">
    <property type="entry name" value="PRK05578.1"/>
    <property type="match status" value="1"/>
</dbReference>
<dbReference type="FunFam" id="3.40.140.10:FF:000008">
    <property type="entry name" value="Cytidine deaminase"/>
    <property type="match status" value="1"/>
</dbReference>
<dbReference type="EC" id="3.5.4.5" evidence="4 15"/>
<protein>
    <recommendedName>
        <fullName evidence="5 15">Cytidine deaminase</fullName>
        <ecNumber evidence="4 15">3.5.4.5</ecNumber>
    </recommendedName>
    <alternativeName>
        <fullName evidence="9 15">Cytidine aminohydrolase</fullName>
    </alternativeName>
</protein>
<evidence type="ECO:0000256" key="1">
    <source>
        <dbReference type="ARBA" id="ARBA00001947"/>
    </source>
</evidence>
<dbReference type="GO" id="GO:0042802">
    <property type="term" value="F:identical protein binding"/>
    <property type="evidence" value="ECO:0007669"/>
    <property type="project" value="UniProtKB-ARBA"/>
</dbReference>
<evidence type="ECO:0000256" key="11">
    <source>
        <dbReference type="ARBA" id="ARBA00049558"/>
    </source>
</evidence>
<dbReference type="InterPro" id="IPR006262">
    <property type="entry name" value="Cyt_deam_tetra"/>
</dbReference>
<feature type="binding site" evidence="13">
    <location>
        <begin position="46"/>
        <end position="52"/>
    </location>
    <ligand>
        <name>substrate</name>
    </ligand>
</feature>
<dbReference type="InterPro" id="IPR002125">
    <property type="entry name" value="CMP_dCMP_dom"/>
</dbReference>
<dbReference type="OrthoDB" id="9795347at2"/>
<evidence type="ECO:0000256" key="4">
    <source>
        <dbReference type="ARBA" id="ARBA00012783"/>
    </source>
</evidence>
<name>A0A448V156_9FIRM</name>
<dbReference type="Proteomes" id="UP000269544">
    <property type="component" value="Chromosome"/>
</dbReference>
<sequence length="138" mass="14905">MNREENIKQLIRAAIEAKKRAYVPYSGFSVGAALETEDGSIYTGCNIENAAYTPTVCAERVAIFKAISEGKKSIARIAVVAGEEMSFPCGVCRQVIREFGADAEVIVAKDAETYSIYSVAELLPHSFGPEDLGGDYDV</sequence>
<dbReference type="GO" id="GO:0055086">
    <property type="term" value="P:nucleobase-containing small molecule metabolic process"/>
    <property type="evidence" value="ECO:0007669"/>
    <property type="project" value="UniProtKB-ARBA"/>
</dbReference>
<comment type="cofactor">
    <cofactor evidence="1 14 15">
        <name>Zn(2+)</name>
        <dbReference type="ChEBI" id="CHEBI:29105"/>
    </cofactor>
</comment>
<proteinExistence type="inferred from homology"/>
<organism evidence="17 18">
    <name type="scientific">Aedoeadaptatus ivorii</name>
    <dbReference type="NCBI Taxonomy" id="54006"/>
    <lineage>
        <taxon>Bacteria</taxon>
        <taxon>Bacillati</taxon>
        <taxon>Bacillota</taxon>
        <taxon>Tissierellia</taxon>
        <taxon>Tissierellales</taxon>
        <taxon>Peptoniphilaceae</taxon>
        <taxon>Aedoeadaptatus</taxon>
    </lineage>
</organism>
<dbReference type="PROSITE" id="PS51747">
    <property type="entry name" value="CYT_DCMP_DEAMINASES_2"/>
    <property type="match status" value="1"/>
</dbReference>
<dbReference type="PROSITE" id="PS00903">
    <property type="entry name" value="CYT_DCMP_DEAMINASES_1"/>
    <property type="match status" value="1"/>
</dbReference>
<comment type="similarity">
    <text evidence="3 15">Belongs to the cytidine and deoxycytidylate deaminase family.</text>
</comment>
<keyword evidence="6 14" id="KW-0479">Metal-binding</keyword>
<feature type="domain" description="CMP/dCMP-type deaminase" evidence="16">
    <location>
        <begin position="5"/>
        <end position="130"/>
    </location>
</feature>
<dbReference type="InterPro" id="IPR050202">
    <property type="entry name" value="Cyt/Deoxycyt_deaminase"/>
</dbReference>
<evidence type="ECO:0000259" key="16">
    <source>
        <dbReference type="PROSITE" id="PS51747"/>
    </source>
</evidence>
<feature type="binding site" evidence="14">
    <location>
        <position position="89"/>
    </location>
    <ligand>
        <name>Zn(2+)</name>
        <dbReference type="ChEBI" id="CHEBI:29105"/>
        <note>catalytic</note>
    </ligand>
</feature>
<reference evidence="17 18" key="1">
    <citation type="submission" date="2018-12" db="EMBL/GenBank/DDBJ databases">
        <authorList>
            <consortium name="Pathogen Informatics"/>
        </authorList>
    </citation>
    <scope>NUCLEOTIDE SEQUENCE [LARGE SCALE GENOMIC DNA]</scope>
    <source>
        <strain evidence="17 18">NCTC13079</strain>
    </source>
</reference>
<evidence type="ECO:0000313" key="18">
    <source>
        <dbReference type="Proteomes" id="UP000269544"/>
    </source>
</evidence>
<dbReference type="PANTHER" id="PTHR11644:SF2">
    <property type="entry name" value="CYTIDINE DEAMINASE"/>
    <property type="match status" value="1"/>
</dbReference>
<comment type="function">
    <text evidence="2 15">This enzyme scavenges exogenous and endogenous cytidine and 2'-deoxycytidine for UMP synthesis.</text>
</comment>
<gene>
    <name evidence="17" type="primary">cdd</name>
    <name evidence="17" type="ORF">NCTC13079_00588</name>
</gene>
<comment type="catalytic activity">
    <reaction evidence="10 15">
        <text>2'-deoxycytidine + H2O + H(+) = 2'-deoxyuridine + NH4(+)</text>
        <dbReference type="Rhea" id="RHEA:13433"/>
        <dbReference type="ChEBI" id="CHEBI:15377"/>
        <dbReference type="ChEBI" id="CHEBI:15378"/>
        <dbReference type="ChEBI" id="CHEBI:15698"/>
        <dbReference type="ChEBI" id="CHEBI:16450"/>
        <dbReference type="ChEBI" id="CHEBI:28938"/>
        <dbReference type="EC" id="3.5.4.5"/>
    </reaction>
</comment>
<feature type="active site" description="Proton donor" evidence="12">
    <location>
        <position position="59"/>
    </location>
</feature>
<dbReference type="Gene3D" id="3.40.140.10">
    <property type="entry name" value="Cytidine Deaminase, domain 2"/>
    <property type="match status" value="1"/>
</dbReference>
<keyword evidence="18" id="KW-1185">Reference proteome</keyword>
<dbReference type="InterPro" id="IPR016193">
    <property type="entry name" value="Cytidine_deaminase-like"/>
</dbReference>
<evidence type="ECO:0000256" key="9">
    <source>
        <dbReference type="ARBA" id="ARBA00032005"/>
    </source>
</evidence>
<comment type="catalytic activity">
    <reaction evidence="11 15">
        <text>cytidine + H2O + H(+) = uridine + NH4(+)</text>
        <dbReference type="Rhea" id="RHEA:16069"/>
        <dbReference type="ChEBI" id="CHEBI:15377"/>
        <dbReference type="ChEBI" id="CHEBI:15378"/>
        <dbReference type="ChEBI" id="CHEBI:16704"/>
        <dbReference type="ChEBI" id="CHEBI:17562"/>
        <dbReference type="ChEBI" id="CHEBI:28938"/>
        <dbReference type="EC" id="3.5.4.5"/>
    </reaction>
</comment>
<feature type="binding site" evidence="14">
    <location>
        <position position="92"/>
    </location>
    <ligand>
        <name>Zn(2+)</name>
        <dbReference type="ChEBI" id="CHEBI:29105"/>
        <note>catalytic</note>
    </ligand>
</feature>
<keyword evidence="8 14" id="KW-0862">Zinc</keyword>
<evidence type="ECO:0000256" key="7">
    <source>
        <dbReference type="ARBA" id="ARBA00022801"/>
    </source>
</evidence>
<dbReference type="GO" id="GO:0072527">
    <property type="term" value="P:pyrimidine-containing compound metabolic process"/>
    <property type="evidence" value="ECO:0007669"/>
    <property type="project" value="UniProtKB-ARBA"/>
</dbReference>
<dbReference type="RefSeq" id="WP_126465071.1">
    <property type="nucleotide sequence ID" value="NZ_JAUSWF010000001.1"/>
</dbReference>
<dbReference type="GO" id="GO:0004126">
    <property type="term" value="F:cytidine deaminase activity"/>
    <property type="evidence" value="ECO:0007669"/>
    <property type="project" value="UniProtKB-UniRule"/>
</dbReference>
<evidence type="ECO:0000256" key="12">
    <source>
        <dbReference type="PIRSR" id="PIRSR606262-1"/>
    </source>
</evidence>
<evidence type="ECO:0000256" key="6">
    <source>
        <dbReference type="ARBA" id="ARBA00022723"/>
    </source>
</evidence>
<keyword evidence="7 15" id="KW-0378">Hydrolase</keyword>
<evidence type="ECO:0000256" key="13">
    <source>
        <dbReference type="PIRSR" id="PIRSR606262-2"/>
    </source>
</evidence>
<feature type="binding site" evidence="14">
    <location>
        <position position="57"/>
    </location>
    <ligand>
        <name>Zn(2+)</name>
        <dbReference type="ChEBI" id="CHEBI:29105"/>
        <note>catalytic</note>
    </ligand>
</feature>
<dbReference type="NCBIfam" id="TIGR01354">
    <property type="entry name" value="cyt_deam_tetra"/>
    <property type="match status" value="1"/>
</dbReference>
<evidence type="ECO:0000256" key="10">
    <source>
        <dbReference type="ARBA" id="ARBA00049252"/>
    </source>
</evidence>
<accession>A0A448V156</accession>